<feature type="DNA-binding region" description="H-T-H motif" evidence="2">
    <location>
        <begin position="37"/>
        <end position="56"/>
    </location>
</feature>
<feature type="domain" description="HTH tetR-type" evidence="3">
    <location>
        <begin position="14"/>
        <end position="74"/>
    </location>
</feature>
<evidence type="ECO:0000313" key="5">
    <source>
        <dbReference type="Proteomes" id="UP000244962"/>
    </source>
</evidence>
<organism evidence="4 5">
    <name type="scientific">Mycetocola zhujimingii</name>
    <dbReference type="NCBI Taxonomy" id="2079792"/>
    <lineage>
        <taxon>Bacteria</taxon>
        <taxon>Bacillati</taxon>
        <taxon>Actinomycetota</taxon>
        <taxon>Actinomycetes</taxon>
        <taxon>Micrococcales</taxon>
        <taxon>Microbacteriaceae</taxon>
        <taxon>Mycetocola</taxon>
    </lineage>
</organism>
<dbReference type="GO" id="GO:0000976">
    <property type="term" value="F:transcription cis-regulatory region binding"/>
    <property type="evidence" value="ECO:0007669"/>
    <property type="project" value="TreeGrafter"/>
</dbReference>
<gene>
    <name evidence="4" type="ORF">DF223_13725</name>
</gene>
<dbReference type="PANTHER" id="PTHR30055:SF226">
    <property type="entry name" value="HTH-TYPE TRANSCRIPTIONAL REGULATOR PKSA"/>
    <property type="match status" value="1"/>
</dbReference>
<dbReference type="EMBL" id="QEFB01000017">
    <property type="protein sequence ID" value="PWC06081.1"/>
    <property type="molecule type" value="Genomic_DNA"/>
</dbReference>
<evidence type="ECO:0000256" key="1">
    <source>
        <dbReference type="ARBA" id="ARBA00023125"/>
    </source>
</evidence>
<keyword evidence="5" id="KW-1185">Reference proteome</keyword>
<dbReference type="InterPro" id="IPR001647">
    <property type="entry name" value="HTH_TetR"/>
</dbReference>
<dbReference type="PANTHER" id="PTHR30055">
    <property type="entry name" value="HTH-TYPE TRANSCRIPTIONAL REGULATOR RUTR"/>
    <property type="match status" value="1"/>
</dbReference>
<dbReference type="SUPFAM" id="SSF46689">
    <property type="entry name" value="Homeodomain-like"/>
    <property type="match status" value="1"/>
</dbReference>
<evidence type="ECO:0000259" key="3">
    <source>
        <dbReference type="PROSITE" id="PS50977"/>
    </source>
</evidence>
<sequence length="193" mass="21395">MPKINAPTVAEHRSARRTALLRATETLLLESGLAGVNPRTVCERANLTRSSFYDYFNSKDDLLVAVAIDAFEQWDREIEAELTGVERPMDRLRVLIEATMRMTADGKHDIAAPLRQADLAPTHIDDLMTLHDTLMRPLQRTIADLGVEQPERFAGLAQGVMSAGIQLVQHGLEPQAVADDVFRMLTVGLPLPE</sequence>
<dbReference type="PRINTS" id="PR00455">
    <property type="entry name" value="HTHTETR"/>
</dbReference>
<dbReference type="Proteomes" id="UP000244962">
    <property type="component" value="Unassembled WGS sequence"/>
</dbReference>
<dbReference type="Gene3D" id="1.10.357.10">
    <property type="entry name" value="Tetracycline Repressor, domain 2"/>
    <property type="match status" value="1"/>
</dbReference>
<dbReference type="Pfam" id="PF00440">
    <property type="entry name" value="TetR_N"/>
    <property type="match status" value="1"/>
</dbReference>
<accession>A0A2U1TB16</accession>
<reference evidence="5" key="1">
    <citation type="submission" date="2018-04" db="EMBL/GenBank/DDBJ databases">
        <authorList>
            <person name="Liu S."/>
            <person name="Wang Z."/>
            <person name="Li J."/>
        </authorList>
    </citation>
    <scope>NUCLEOTIDE SEQUENCE [LARGE SCALE GENOMIC DNA]</scope>
    <source>
        <strain evidence="5">622</strain>
    </source>
</reference>
<dbReference type="InterPro" id="IPR009057">
    <property type="entry name" value="Homeodomain-like_sf"/>
</dbReference>
<proteinExistence type="predicted"/>
<evidence type="ECO:0000313" key="4">
    <source>
        <dbReference type="EMBL" id="PWC06081.1"/>
    </source>
</evidence>
<keyword evidence="1 2" id="KW-0238">DNA-binding</keyword>
<dbReference type="AlphaFoldDB" id="A0A2U1TB16"/>
<protein>
    <submittedName>
        <fullName evidence="4">TetR/AcrR family transcriptional regulator</fullName>
    </submittedName>
</protein>
<dbReference type="RefSeq" id="WP_108963609.1">
    <property type="nucleotide sequence ID" value="NZ_QEFB01000017.1"/>
</dbReference>
<evidence type="ECO:0000256" key="2">
    <source>
        <dbReference type="PROSITE-ProRule" id="PRU00335"/>
    </source>
</evidence>
<comment type="caution">
    <text evidence="4">The sequence shown here is derived from an EMBL/GenBank/DDBJ whole genome shotgun (WGS) entry which is preliminary data.</text>
</comment>
<name>A0A2U1TB16_9MICO</name>
<dbReference type="InterPro" id="IPR050109">
    <property type="entry name" value="HTH-type_TetR-like_transc_reg"/>
</dbReference>
<dbReference type="PROSITE" id="PS50977">
    <property type="entry name" value="HTH_TETR_2"/>
    <property type="match status" value="1"/>
</dbReference>
<dbReference type="GO" id="GO:0003700">
    <property type="term" value="F:DNA-binding transcription factor activity"/>
    <property type="evidence" value="ECO:0007669"/>
    <property type="project" value="TreeGrafter"/>
</dbReference>